<dbReference type="EMBL" id="CP064749">
    <property type="protein sequence ID" value="QPC63334.1"/>
    <property type="molecule type" value="Genomic_DNA"/>
</dbReference>
<dbReference type="Pfam" id="PF20174">
    <property type="entry name" value="DUF6540"/>
    <property type="match status" value="1"/>
</dbReference>
<evidence type="ECO:0000313" key="2">
    <source>
        <dbReference type="Proteomes" id="UP000663297"/>
    </source>
</evidence>
<reference evidence="1" key="1">
    <citation type="submission" date="2020-11" db="EMBL/GenBank/DDBJ databases">
        <title>The chromosome-scale genome resource for two endophytic Fusarium species: F. culmorum and F. pseudograminearum.</title>
        <authorList>
            <person name="Yuan Z."/>
        </authorList>
    </citation>
    <scope>NUCLEOTIDE SEQUENCE</scope>
    <source>
        <strain evidence="1">Class2-1B</strain>
    </source>
</reference>
<name>A0A7S8D7C4_FUSCU</name>
<proteinExistence type="predicted"/>
<dbReference type="Proteomes" id="UP000663297">
    <property type="component" value="Chromosome 3"/>
</dbReference>
<gene>
    <name evidence="1" type="ORF">HYE67_005565</name>
</gene>
<evidence type="ECO:0000313" key="1">
    <source>
        <dbReference type="EMBL" id="QPC63334.1"/>
    </source>
</evidence>
<accession>A0A7S8D7C4</accession>
<protein>
    <submittedName>
        <fullName evidence="1">Uncharacterized protein</fullName>
    </submittedName>
</protein>
<sequence length="158" mass="17514">MPSLNRTVNTISLYISLDSRPSKGEKHWGIYVTDDQGKPTVHHASNRDGPWRYDAKFLDPANSMTLIAMIKVSDIRSPHLVEHAIKSVPANGSPSRRNGETFTCRTWVKDALVALHDNGAIVLPADIETMEKKSIQYDMRYCRTSESGGGATVPNDAF</sequence>
<dbReference type="InterPro" id="IPR046670">
    <property type="entry name" value="DUF6540"/>
</dbReference>
<organism evidence="1 2">
    <name type="scientific">Fusarium culmorum</name>
    <dbReference type="NCBI Taxonomy" id="5516"/>
    <lineage>
        <taxon>Eukaryota</taxon>
        <taxon>Fungi</taxon>
        <taxon>Dikarya</taxon>
        <taxon>Ascomycota</taxon>
        <taxon>Pezizomycotina</taxon>
        <taxon>Sordariomycetes</taxon>
        <taxon>Hypocreomycetidae</taxon>
        <taxon>Hypocreales</taxon>
        <taxon>Nectriaceae</taxon>
        <taxon>Fusarium</taxon>
    </lineage>
</organism>
<dbReference type="AlphaFoldDB" id="A0A7S8D7C4"/>